<feature type="transmembrane region" description="Helical" evidence="1">
    <location>
        <begin position="101"/>
        <end position="118"/>
    </location>
</feature>
<gene>
    <name evidence="2" type="ORF">JL107_09120</name>
</gene>
<sequence length="128" mass="13291">MTTIPTARRPVLITVLVVFVVLGGIGAALTAVLLLTMQNSAVWPGILQAVIALAYFAVAKGLLDGNPTARIVAAAVSVVQSVLAIVTIVGTNTDTTRVSSAWGTLVFAVLVLVVLYTPRANAFFGSRR</sequence>
<comment type="caution">
    <text evidence="2">The sequence shown here is derived from an EMBL/GenBank/DDBJ whole genome shotgun (WGS) entry which is preliminary data.</text>
</comment>
<protein>
    <submittedName>
        <fullName evidence="2">Uncharacterized protein</fullName>
    </submittedName>
</protein>
<feature type="transmembrane region" description="Helical" evidence="1">
    <location>
        <begin position="41"/>
        <end position="59"/>
    </location>
</feature>
<keyword evidence="3" id="KW-1185">Reference proteome</keyword>
<evidence type="ECO:0000313" key="2">
    <source>
        <dbReference type="EMBL" id="MBM9476601.1"/>
    </source>
</evidence>
<keyword evidence="1" id="KW-0472">Membrane</keyword>
<reference evidence="2" key="1">
    <citation type="submission" date="2021-01" db="EMBL/GenBank/DDBJ databases">
        <title>KCTC 19127 draft genome.</title>
        <authorList>
            <person name="An D."/>
        </authorList>
    </citation>
    <scope>NUCLEOTIDE SEQUENCE</scope>
    <source>
        <strain evidence="2">KCTC 19127</strain>
    </source>
</reference>
<evidence type="ECO:0000313" key="3">
    <source>
        <dbReference type="Proteomes" id="UP000663801"/>
    </source>
</evidence>
<dbReference type="EMBL" id="JAERWL010000008">
    <property type="protein sequence ID" value="MBM9476601.1"/>
    <property type="molecule type" value="Genomic_DNA"/>
</dbReference>
<dbReference type="Proteomes" id="UP000663801">
    <property type="component" value="Unassembled WGS sequence"/>
</dbReference>
<accession>A0A938YF95</accession>
<name>A0A938YF95_9ACTN</name>
<organism evidence="2 3">
    <name type="scientific">Nakamurella flavida</name>
    <dbReference type="NCBI Taxonomy" id="363630"/>
    <lineage>
        <taxon>Bacteria</taxon>
        <taxon>Bacillati</taxon>
        <taxon>Actinomycetota</taxon>
        <taxon>Actinomycetes</taxon>
        <taxon>Nakamurellales</taxon>
        <taxon>Nakamurellaceae</taxon>
        <taxon>Nakamurella</taxon>
    </lineage>
</organism>
<feature type="transmembrane region" description="Helical" evidence="1">
    <location>
        <begin position="71"/>
        <end position="89"/>
    </location>
</feature>
<proteinExistence type="predicted"/>
<evidence type="ECO:0000256" key="1">
    <source>
        <dbReference type="SAM" id="Phobius"/>
    </source>
</evidence>
<dbReference type="RefSeq" id="WP_205256712.1">
    <property type="nucleotide sequence ID" value="NZ_BAAAPV010000004.1"/>
</dbReference>
<feature type="transmembrane region" description="Helical" evidence="1">
    <location>
        <begin position="12"/>
        <end position="35"/>
    </location>
</feature>
<dbReference type="AlphaFoldDB" id="A0A938YF95"/>
<keyword evidence="1" id="KW-1133">Transmembrane helix</keyword>
<keyword evidence="1" id="KW-0812">Transmembrane</keyword>